<dbReference type="EMBL" id="CP046147">
    <property type="protein sequence ID" value="WFG38810.1"/>
    <property type="molecule type" value="Genomic_DNA"/>
</dbReference>
<dbReference type="EMBL" id="WMBE01000013">
    <property type="protein sequence ID" value="MDG0868195.1"/>
    <property type="molecule type" value="Genomic_DNA"/>
</dbReference>
<protein>
    <submittedName>
        <fullName evidence="2">Cryptochrome/photolyase family protein</fullName>
    </submittedName>
</protein>
<reference evidence="3" key="3">
    <citation type="submission" date="2023-06" db="EMBL/GenBank/DDBJ databases">
        <title>Pangenomics reveal diversification of enzyme families and niche specialization in globally abundant SAR202 bacteria.</title>
        <authorList>
            <person name="Saw J.H.W."/>
        </authorList>
    </citation>
    <scope>NUCLEOTIDE SEQUENCE [LARGE SCALE GENOMIC DNA]</scope>
    <source>
        <strain evidence="3">JH1073</strain>
    </source>
</reference>
<evidence type="ECO:0000313" key="4">
    <source>
        <dbReference type="Proteomes" id="UP001321249"/>
    </source>
</evidence>
<name>A0AAJ6CUI9_9CHLR</name>
<dbReference type="Pfam" id="PF04244">
    <property type="entry name" value="DPRP"/>
    <property type="match status" value="1"/>
</dbReference>
<evidence type="ECO:0000313" key="3">
    <source>
        <dbReference type="Proteomes" id="UP001219901"/>
    </source>
</evidence>
<proteinExistence type="predicted"/>
<dbReference type="InterPro" id="IPR007357">
    <property type="entry name" value="PhrB-like"/>
</dbReference>
<accession>A0AAJ6CUI9</accession>
<reference evidence="2" key="2">
    <citation type="journal article" date="2023" name="Nat. Commun.">
        <title>Cultivation of marine bacteria of the SAR202 clade.</title>
        <authorList>
            <person name="Lim Y."/>
            <person name="Seo J.H."/>
            <person name="Giovannoni S.J."/>
            <person name="Kang I."/>
            <person name="Cho J.C."/>
        </authorList>
    </citation>
    <scope>NUCLEOTIDE SEQUENCE</scope>
    <source>
        <strain evidence="2">JH1073</strain>
    </source>
</reference>
<dbReference type="Gene3D" id="1.10.579.10">
    <property type="entry name" value="DNA Cyclobutane Dipyrimidine Photolyase, subunit A, domain 3"/>
    <property type="match status" value="1"/>
</dbReference>
<keyword evidence="3" id="KW-1185">Reference proteome</keyword>
<dbReference type="PANTHER" id="PTHR38657">
    <property type="entry name" value="SLR1343 PROTEIN"/>
    <property type="match status" value="1"/>
</dbReference>
<dbReference type="Proteomes" id="UP001321249">
    <property type="component" value="Unassembled WGS sequence"/>
</dbReference>
<reference evidence="3 4" key="1">
    <citation type="submission" date="2019-11" db="EMBL/GenBank/DDBJ databases">
        <authorList>
            <person name="Cho J.-C."/>
        </authorList>
    </citation>
    <scope>NUCLEOTIDE SEQUENCE [LARGE SCALE GENOMIC DNA]</scope>
    <source>
        <strain evidence="2 3">JH1073</strain>
        <strain evidence="1 4">JH702</strain>
    </source>
</reference>
<gene>
    <name evidence="1" type="ORF">GKO46_14120</name>
    <name evidence="2" type="ORF">GKO48_04025</name>
</gene>
<dbReference type="Gene3D" id="3.40.50.620">
    <property type="entry name" value="HUPs"/>
    <property type="match status" value="1"/>
</dbReference>
<dbReference type="Proteomes" id="UP001219901">
    <property type="component" value="Chromosome"/>
</dbReference>
<evidence type="ECO:0000313" key="1">
    <source>
        <dbReference type="EMBL" id="MDG0868195.1"/>
    </source>
</evidence>
<dbReference type="InterPro" id="IPR036134">
    <property type="entry name" value="Crypto/Photolyase_FAD-like_sf"/>
</dbReference>
<dbReference type="InterPro" id="IPR052551">
    <property type="entry name" value="UV-DNA_repair_photolyase"/>
</dbReference>
<organism evidence="2 3">
    <name type="scientific">Candidatus Lucifugimonas marina</name>
    <dbReference type="NCBI Taxonomy" id="3038979"/>
    <lineage>
        <taxon>Bacteria</taxon>
        <taxon>Bacillati</taxon>
        <taxon>Chloroflexota</taxon>
        <taxon>Dehalococcoidia</taxon>
        <taxon>SAR202 cluster</taxon>
        <taxon>Candidatus Lucifugimonadales</taxon>
        <taxon>Candidatus Lucifugimonadaceae</taxon>
        <taxon>Candidatus Lucifugimonas</taxon>
    </lineage>
</organism>
<evidence type="ECO:0000313" key="2">
    <source>
        <dbReference type="EMBL" id="WFG38810.1"/>
    </source>
</evidence>
<sequence length="500" mass="58218">MNSTLLILGDQLLDRHPGLSINDIERVLIVEVVISSYDRLYHRKRLALLMSAMRHYSKRLKDAGFEVDYRQAHRLDTGIQDHITEFSVDRLFVMDPDSYWVKDMLDTWSQTMDVEISVMSNTKMLRTREEFANSLSDLENARQENFYRRMRSLSGILMKGNNSPEGGKWNFDFSNRKPLPKNGLTITEPLKFEPDEITVQVLQEIDIHDHAFGSLEGFDLAVDSHQAELAVDDFVENRLSLFGRYEDAMTTSSDLVFHSGLSAYMNLGLIDPLTLCKTVEEAYVSGKVPIESAEGFIRQVIGWREYMHFKYSRLMPSLESVNSWNHVKPLPKFWWTGQTDMTCVKSVVDKVIKTGYSHHIERLMILTNFAFVAELDPREVNEWFNSVYIDAYDWVVTPNVMGMGLNADGGTIATKPYFSSANYINRMSDYCSSCRYDPKKRTGKEACPFNFLFWRKVEKERERLSHNFRSRMMVRQLDRMDESEQYEIFQNANAWLERIK</sequence>
<dbReference type="InterPro" id="IPR014729">
    <property type="entry name" value="Rossmann-like_a/b/a_fold"/>
</dbReference>
<dbReference type="RefSeq" id="WP_342827312.1">
    <property type="nucleotide sequence ID" value="NZ_CP046146.1"/>
</dbReference>
<dbReference type="Gene3D" id="1.25.40.80">
    <property type="match status" value="1"/>
</dbReference>
<dbReference type="Gene3D" id="1.10.10.1710">
    <property type="entry name" value="Deoxyribodipyrimidine photolyase-related"/>
    <property type="match status" value="1"/>
</dbReference>
<dbReference type="SUPFAM" id="SSF48173">
    <property type="entry name" value="Cryptochrome/photolyase FAD-binding domain"/>
    <property type="match status" value="1"/>
</dbReference>
<dbReference type="AlphaFoldDB" id="A0AAJ6CUI9"/>
<dbReference type="PANTHER" id="PTHR38657:SF1">
    <property type="entry name" value="SLR1343 PROTEIN"/>
    <property type="match status" value="1"/>
</dbReference>